<comment type="caution">
    <text evidence="1">The sequence shown here is derived from an EMBL/GenBank/DDBJ whole genome shotgun (WGS) entry which is preliminary data.</text>
</comment>
<proteinExistence type="predicted"/>
<organism evidence="1 2">
    <name type="scientific">Russula earlei</name>
    <dbReference type="NCBI Taxonomy" id="71964"/>
    <lineage>
        <taxon>Eukaryota</taxon>
        <taxon>Fungi</taxon>
        <taxon>Dikarya</taxon>
        <taxon>Basidiomycota</taxon>
        <taxon>Agaricomycotina</taxon>
        <taxon>Agaricomycetes</taxon>
        <taxon>Russulales</taxon>
        <taxon>Russulaceae</taxon>
        <taxon>Russula</taxon>
    </lineage>
</organism>
<keyword evidence="2" id="KW-1185">Reference proteome</keyword>
<gene>
    <name evidence="1" type="ORF">F5148DRAFT_1274026</name>
</gene>
<sequence>MAPILRPPIRVCVLVALSQAIVTLSLSYGPSSYAPPGAFPTSLYDSYYNDPTATSAQPQPVISDPVLHKVFVPELTDPRTIPQNDTRDLHLLPSPASGKSLLQVAKAQFGWMAANGLLSSDKCKGCVLILQLAQFISQAAPEQGPPLLEFICQEMKLSDKCAAQFGPTSFGSVLTQVFAKADVQGYDGQLICNGFFAGSCPLPPTPPLNLTGWFAKPKPNPLPAPKMPSGERLKVLHLSDFHLDPRYATGSEANCSAAQCCRDNTFNANSPNQTLFPAPRYGSYLCDTPFSLAAAALEAIPPLTGTEQTGFAWTIFTGDLVSHDPENQQSRDYVMYEERVVYDLFKRTLGPGPVYVALGNHDTYDQHQAAPHSLGGAEAEQFSWSVFLVCLSFKGIGDIPCRNYDHVAGLWKLEDWLPGSAVLQARSHYAAYSVQRRDGLRLISLNSDFCTPNLFNYINLSIPDKSGMLRFLTDQLQDAEDVGDRVWIIGHVPTGWDATDALEVPSNLCGVDRFSPHVIANIFFGHTHEDMFSIYYTNNGTNQTAQTAITTSWIGPSVTPFTNLNSGFRVYEVDSATFDIVDAHTWRSDVNSYPGLDGQTEFGPSYVYEYSTRAAYGKNITWDANAPLNATWWHLVTERTSFLPPPAFTNFQTKQSVHTRPCTGSCITAKICYMRSGSSSISIQNCAPGFGTAGG</sequence>
<accession>A0ACC0UK05</accession>
<dbReference type="EMBL" id="JAGFNK010000015">
    <property type="protein sequence ID" value="KAI9511896.1"/>
    <property type="molecule type" value="Genomic_DNA"/>
</dbReference>
<evidence type="ECO:0000313" key="1">
    <source>
        <dbReference type="EMBL" id="KAI9511896.1"/>
    </source>
</evidence>
<evidence type="ECO:0000313" key="2">
    <source>
        <dbReference type="Proteomes" id="UP001207468"/>
    </source>
</evidence>
<name>A0ACC0UK05_9AGAM</name>
<reference evidence="1" key="1">
    <citation type="submission" date="2021-03" db="EMBL/GenBank/DDBJ databases">
        <title>Evolutionary priming and transition to the ectomycorrhizal habit in an iconic lineage of mushroom-forming fungi: is preadaptation a requirement?</title>
        <authorList>
            <consortium name="DOE Joint Genome Institute"/>
            <person name="Looney B.P."/>
            <person name="Miyauchi S."/>
            <person name="Morin E."/>
            <person name="Drula E."/>
            <person name="Courty P.E."/>
            <person name="Chicoki N."/>
            <person name="Fauchery L."/>
            <person name="Kohler A."/>
            <person name="Kuo A."/>
            <person name="LaButti K."/>
            <person name="Pangilinan J."/>
            <person name="Lipzen A."/>
            <person name="Riley R."/>
            <person name="Andreopoulos W."/>
            <person name="He G."/>
            <person name="Johnson J."/>
            <person name="Barry K.W."/>
            <person name="Grigoriev I.V."/>
            <person name="Nagy L."/>
            <person name="Hibbett D."/>
            <person name="Henrissat B."/>
            <person name="Matheny P.B."/>
            <person name="Labbe J."/>
            <person name="Martin A.F."/>
        </authorList>
    </citation>
    <scope>NUCLEOTIDE SEQUENCE</scope>
    <source>
        <strain evidence="1">BPL698</strain>
    </source>
</reference>
<protein>
    <submittedName>
        <fullName evidence="1">Metallo-dependent phosphatase-like protein</fullName>
    </submittedName>
</protein>
<dbReference type="Proteomes" id="UP001207468">
    <property type="component" value="Unassembled WGS sequence"/>
</dbReference>